<dbReference type="SUPFAM" id="SSF50475">
    <property type="entry name" value="FMN-binding split barrel"/>
    <property type="match status" value="1"/>
</dbReference>
<evidence type="ECO:0000313" key="1">
    <source>
        <dbReference type="EMBL" id="UOB17400.1"/>
    </source>
</evidence>
<evidence type="ECO:0000313" key="2">
    <source>
        <dbReference type="Proteomes" id="UP000831290"/>
    </source>
</evidence>
<dbReference type="KEGG" id="fbm:MQE35_16890"/>
<dbReference type="RefSeq" id="WP_255842828.1">
    <property type="nucleotide sequence ID" value="NZ_CP094358.1"/>
</dbReference>
<gene>
    <name evidence="1" type="ORF">MQE35_16890</name>
</gene>
<accession>A0A9E6ZN76</accession>
<organism evidence="1 2">
    <name type="scientific">Abyssalbus ytuae</name>
    <dbReference type="NCBI Taxonomy" id="2926907"/>
    <lineage>
        <taxon>Bacteria</taxon>
        <taxon>Pseudomonadati</taxon>
        <taxon>Bacteroidota</taxon>
        <taxon>Flavobacteriia</taxon>
        <taxon>Flavobacteriales</taxon>
        <taxon>Flavobacteriaceae</taxon>
        <taxon>Abyssalbus</taxon>
    </lineage>
</organism>
<dbReference type="EMBL" id="CP094358">
    <property type="protein sequence ID" value="UOB17400.1"/>
    <property type="molecule type" value="Genomic_DNA"/>
</dbReference>
<reference evidence="1" key="1">
    <citation type="submission" date="2022-03" db="EMBL/GenBank/DDBJ databases">
        <title>Description of Abyssus ytuae gen. nov., sp. nov., a novel member of the family Flavobacteriaceae isolated from the sediment of Mariana Trench.</title>
        <authorList>
            <person name="Zhang J."/>
            <person name="Xu X."/>
        </authorList>
    </citation>
    <scope>NUCLEOTIDE SEQUENCE</scope>
    <source>
        <strain evidence="1">MT3330</strain>
    </source>
</reference>
<sequence>MKTTRSKIKRAPKRAQYDKESIYKILDSDFLCHVGIIHNDHPVVIPTLYGRKDDCIYIHGASVSRLITEIEKGIEVCISIANVKGLVLARSAFHHSANYESVVIFGKGELVSEEEKNKALKVISDQILVGRWEEVREPSDKELKATKVIKIQIEEVSAKVRTGDPVDDTEDYELDIWAGVLPVEKKFGNPVNDSKLKRNIEVSHSVKKAIS</sequence>
<dbReference type="InterPro" id="IPR024747">
    <property type="entry name" value="Pyridox_Oxase-rel"/>
</dbReference>
<dbReference type="Gene3D" id="2.30.110.10">
    <property type="entry name" value="Electron Transport, Fmn-binding Protein, Chain A"/>
    <property type="match status" value="1"/>
</dbReference>
<keyword evidence="2" id="KW-1185">Reference proteome</keyword>
<dbReference type="InterPro" id="IPR012349">
    <property type="entry name" value="Split_barrel_FMN-bd"/>
</dbReference>
<dbReference type="PANTHER" id="PTHR34071">
    <property type="entry name" value="5-NITROIMIDAZOLE ANTIBIOTICS RESISTANCE PROTEIN, NIMA-FAMILY-RELATED PROTEIN-RELATED"/>
    <property type="match status" value="1"/>
</dbReference>
<dbReference type="Pfam" id="PF12900">
    <property type="entry name" value="Pyridox_ox_2"/>
    <property type="match status" value="1"/>
</dbReference>
<proteinExistence type="predicted"/>
<name>A0A9E6ZN76_9FLAO</name>
<dbReference type="PANTHER" id="PTHR34071:SF2">
    <property type="entry name" value="FLAVIN-NUCLEOTIDE-BINDING PROTEIN"/>
    <property type="match status" value="1"/>
</dbReference>
<dbReference type="AlphaFoldDB" id="A0A9E6ZN76"/>
<protein>
    <submittedName>
        <fullName evidence="1">Pyridoxamine 5'-phosphate oxidase family protein</fullName>
    </submittedName>
</protein>
<dbReference type="Proteomes" id="UP000831290">
    <property type="component" value="Chromosome"/>
</dbReference>